<proteinExistence type="inferred from homology"/>
<sequence>MCRSIVATEIKKKFCCILWKGAKEDYFGFISVALRWRKKCKERHPNPGQLYSGTHRVAYLPNNRRGQTVGKMLQKAFEKLFIFKVGTSMTTGVSNTVVWSGQTRSLACLLYYSYLTTRRVLDVDDVNDDVNDERVLE</sequence>
<dbReference type="Proteomes" id="UP000887565">
    <property type="component" value="Unplaced"/>
</dbReference>
<keyword evidence="5" id="KW-0963">Cytoplasm</keyword>
<dbReference type="WBParaSite" id="nRc.2.0.1.t21531-RA">
    <property type="protein sequence ID" value="nRc.2.0.1.t21531-RA"/>
    <property type="gene ID" value="nRc.2.0.1.g21531"/>
</dbReference>
<dbReference type="GO" id="GO:0007219">
    <property type="term" value="P:Notch signaling pathway"/>
    <property type="evidence" value="ECO:0007669"/>
    <property type="project" value="InterPro"/>
</dbReference>
<evidence type="ECO:0000256" key="1">
    <source>
        <dbReference type="ARBA" id="ARBA00000900"/>
    </source>
</evidence>
<dbReference type="GO" id="GO:0005737">
    <property type="term" value="C:cytoplasm"/>
    <property type="evidence" value="ECO:0007669"/>
    <property type="project" value="UniProtKB-SubCell"/>
</dbReference>
<keyword evidence="5" id="KW-0862">Zinc</keyword>
<organism evidence="7 8">
    <name type="scientific">Romanomermis culicivorax</name>
    <name type="common">Nematode worm</name>
    <dbReference type="NCBI Taxonomy" id="13658"/>
    <lineage>
        <taxon>Eukaryota</taxon>
        <taxon>Metazoa</taxon>
        <taxon>Ecdysozoa</taxon>
        <taxon>Nematoda</taxon>
        <taxon>Enoplea</taxon>
        <taxon>Dorylaimia</taxon>
        <taxon>Mermithida</taxon>
        <taxon>Mermithoidea</taxon>
        <taxon>Mermithidae</taxon>
        <taxon>Romanomermis</taxon>
    </lineage>
</organism>
<dbReference type="Gene3D" id="3.30.390.130">
    <property type="match status" value="1"/>
</dbReference>
<keyword evidence="4 5" id="KW-0479">Metal-binding</keyword>
<dbReference type="GO" id="GO:0016567">
    <property type="term" value="P:protein ubiquitination"/>
    <property type="evidence" value="ECO:0007669"/>
    <property type="project" value="UniProtKB-UniRule"/>
</dbReference>
<comment type="pathway">
    <text evidence="2 5">Protein modification; protein ubiquitination.</text>
</comment>
<dbReference type="GO" id="GO:0008270">
    <property type="term" value="F:zinc ion binding"/>
    <property type="evidence" value="ECO:0007669"/>
    <property type="project" value="UniProtKB-KW"/>
</dbReference>
<keyword evidence="5" id="KW-0863">Zinc-finger</keyword>
<protein>
    <recommendedName>
        <fullName evidence="5">E3 ubiquitin-protein ligase</fullName>
        <ecNumber evidence="5">2.3.2.27</ecNumber>
    </recommendedName>
</protein>
<dbReference type="Pfam" id="PF18102">
    <property type="entry name" value="DTC"/>
    <property type="match status" value="1"/>
</dbReference>
<comment type="catalytic activity">
    <reaction evidence="1 5">
        <text>S-ubiquitinyl-[E2 ubiquitin-conjugating enzyme]-L-cysteine + [acceptor protein]-L-lysine = [E2 ubiquitin-conjugating enzyme]-L-cysteine + N(6)-ubiquitinyl-[acceptor protein]-L-lysine.</text>
        <dbReference type="EC" id="2.3.2.27"/>
    </reaction>
</comment>
<keyword evidence="3 5" id="KW-0808">Transferase</keyword>
<evidence type="ECO:0000256" key="5">
    <source>
        <dbReference type="RuleBase" id="RU367105"/>
    </source>
</evidence>
<dbReference type="InterPro" id="IPR039396">
    <property type="entry name" value="Deltex_C"/>
</dbReference>
<evidence type="ECO:0000313" key="8">
    <source>
        <dbReference type="WBParaSite" id="nRc.2.0.1.t21531-RA"/>
    </source>
</evidence>
<dbReference type="PANTHER" id="PTHR12622">
    <property type="entry name" value="DELTEX-RELATED"/>
    <property type="match status" value="1"/>
</dbReference>
<dbReference type="AlphaFoldDB" id="A0A915J526"/>
<evidence type="ECO:0000313" key="7">
    <source>
        <dbReference type="Proteomes" id="UP000887565"/>
    </source>
</evidence>
<evidence type="ECO:0000256" key="2">
    <source>
        <dbReference type="ARBA" id="ARBA00004906"/>
    </source>
</evidence>
<comment type="subcellular location">
    <subcellularLocation>
        <location evidence="5">Cytoplasm</location>
    </subcellularLocation>
</comment>
<dbReference type="InterPro" id="IPR039398">
    <property type="entry name" value="Deltex_fam"/>
</dbReference>
<dbReference type="EC" id="2.3.2.27" evidence="5"/>
<dbReference type="GO" id="GO:0061630">
    <property type="term" value="F:ubiquitin protein ligase activity"/>
    <property type="evidence" value="ECO:0007669"/>
    <property type="project" value="UniProtKB-UniRule"/>
</dbReference>
<comment type="similarity">
    <text evidence="5">Belongs to the Deltex family.</text>
</comment>
<dbReference type="InterPro" id="IPR039399">
    <property type="entry name" value="Deltex_C_sf"/>
</dbReference>
<feature type="domain" description="Deltex C-terminal" evidence="6">
    <location>
        <begin position="41"/>
        <end position="101"/>
    </location>
</feature>
<name>A0A915J526_ROMCU</name>
<evidence type="ECO:0000259" key="6">
    <source>
        <dbReference type="Pfam" id="PF18102"/>
    </source>
</evidence>
<evidence type="ECO:0000256" key="3">
    <source>
        <dbReference type="ARBA" id="ARBA00022679"/>
    </source>
</evidence>
<reference evidence="8" key="1">
    <citation type="submission" date="2022-11" db="UniProtKB">
        <authorList>
            <consortium name="WormBaseParasite"/>
        </authorList>
    </citation>
    <scope>IDENTIFICATION</scope>
</reference>
<evidence type="ECO:0000256" key="4">
    <source>
        <dbReference type="ARBA" id="ARBA00022723"/>
    </source>
</evidence>
<keyword evidence="7" id="KW-1185">Reference proteome</keyword>
<accession>A0A915J526</accession>